<evidence type="ECO:0000313" key="1">
    <source>
        <dbReference type="EMBL" id="KAJ8933971.1"/>
    </source>
</evidence>
<dbReference type="GO" id="GO:0031012">
    <property type="term" value="C:extracellular matrix"/>
    <property type="evidence" value="ECO:0007669"/>
    <property type="project" value="TreeGrafter"/>
</dbReference>
<dbReference type="EMBL" id="JAPWTK010001135">
    <property type="protein sequence ID" value="KAJ8933971.1"/>
    <property type="molecule type" value="Genomic_DNA"/>
</dbReference>
<comment type="caution">
    <text evidence="1">The sequence shown here is derived from an EMBL/GenBank/DDBJ whole genome shotgun (WGS) entry which is preliminary data.</text>
</comment>
<keyword evidence="2" id="KW-1185">Reference proteome</keyword>
<dbReference type="GO" id="GO:0007508">
    <property type="term" value="P:larval heart development"/>
    <property type="evidence" value="ECO:0007669"/>
    <property type="project" value="TreeGrafter"/>
</dbReference>
<proteinExistence type="predicted"/>
<evidence type="ECO:0000313" key="2">
    <source>
        <dbReference type="Proteomes" id="UP001162162"/>
    </source>
</evidence>
<protein>
    <submittedName>
        <fullName evidence="1">Uncharacterized protein</fullName>
    </submittedName>
</protein>
<sequence length="339" mass="39528">ELRRNCKELSNICFKSYLERTELSIQERPKSFWRHINKQRKTNNFPNIMTYNSLSCNNLQSIVNSFADFFSSVYLNDNVTDLPSLEYKGNLPISDYQISVIDIIEGITELRCKYSYGPDGIPSCLLKNCVFTLVNPLKLLFNLSLNSGKFPTFWKNSFLKPIYKSGAKEEIDNYRAVSNQSEIPKLLDRLRVDSIKDLGLTLNTKLNFQIHINNITTKALKLLGFVNRTTKEFTLNTYKLLYCSLVRSQLEYCSVIWNPYYNNQKEQIENVQNKFLRGCAYKMGYVWGSYNYNSVRFQLNLNSLANRRIVSDVCFLSKIITNKINSPSFVIQNKFQYLM</sequence>
<reference evidence="1" key="1">
    <citation type="journal article" date="2023" name="Insect Mol. Biol.">
        <title>Genome sequencing provides insights into the evolution of gene families encoding plant cell wall-degrading enzymes in longhorned beetles.</title>
        <authorList>
            <person name="Shin N.R."/>
            <person name="Okamura Y."/>
            <person name="Kirsch R."/>
            <person name="Pauchet Y."/>
        </authorList>
    </citation>
    <scope>NUCLEOTIDE SEQUENCE</scope>
    <source>
        <strain evidence="1">AMC_N1</strain>
    </source>
</reference>
<dbReference type="Proteomes" id="UP001162162">
    <property type="component" value="Unassembled WGS sequence"/>
</dbReference>
<dbReference type="PANTHER" id="PTHR33395">
    <property type="entry name" value="TRANSCRIPTASE, PUTATIVE-RELATED-RELATED"/>
    <property type="match status" value="1"/>
</dbReference>
<organism evidence="1 2">
    <name type="scientific">Aromia moschata</name>
    <dbReference type="NCBI Taxonomy" id="1265417"/>
    <lineage>
        <taxon>Eukaryota</taxon>
        <taxon>Metazoa</taxon>
        <taxon>Ecdysozoa</taxon>
        <taxon>Arthropoda</taxon>
        <taxon>Hexapoda</taxon>
        <taxon>Insecta</taxon>
        <taxon>Pterygota</taxon>
        <taxon>Neoptera</taxon>
        <taxon>Endopterygota</taxon>
        <taxon>Coleoptera</taxon>
        <taxon>Polyphaga</taxon>
        <taxon>Cucujiformia</taxon>
        <taxon>Chrysomeloidea</taxon>
        <taxon>Cerambycidae</taxon>
        <taxon>Cerambycinae</taxon>
        <taxon>Callichromatini</taxon>
        <taxon>Aromia</taxon>
    </lineage>
</organism>
<dbReference type="PANTHER" id="PTHR33395:SF22">
    <property type="entry name" value="REVERSE TRANSCRIPTASE DOMAIN-CONTAINING PROTEIN"/>
    <property type="match status" value="1"/>
</dbReference>
<name>A0AAV8X4R3_9CUCU</name>
<feature type="non-terminal residue" evidence="1">
    <location>
        <position position="1"/>
    </location>
</feature>
<dbReference type="GO" id="GO:0061343">
    <property type="term" value="P:cell adhesion involved in heart morphogenesis"/>
    <property type="evidence" value="ECO:0007669"/>
    <property type="project" value="TreeGrafter"/>
</dbReference>
<accession>A0AAV8X4R3</accession>
<dbReference type="AlphaFoldDB" id="A0AAV8X4R3"/>
<gene>
    <name evidence="1" type="ORF">NQ318_004577</name>
</gene>